<dbReference type="InterPro" id="IPR036928">
    <property type="entry name" value="AS_sf"/>
</dbReference>
<organism evidence="3 4">
    <name type="scientific">Trichoderma harzianum</name>
    <name type="common">Hypocrea lixii</name>
    <dbReference type="NCBI Taxonomy" id="5544"/>
    <lineage>
        <taxon>Eukaryota</taxon>
        <taxon>Fungi</taxon>
        <taxon>Dikarya</taxon>
        <taxon>Ascomycota</taxon>
        <taxon>Pezizomycotina</taxon>
        <taxon>Sordariomycetes</taxon>
        <taxon>Hypocreomycetidae</taxon>
        <taxon>Hypocreales</taxon>
        <taxon>Hypocreaceae</taxon>
        <taxon>Trichoderma</taxon>
    </lineage>
</organism>
<dbReference type="PANTHER" id="PTHR46310">
    <property type="entry name" value="AMIDASE 1"/>
    <property type="match status" value="1"/>
</dbReference>
<accession>A0A2K0UML5</accession>
<feature type="region of interest" description="Disordered" evidence="1">
    <location>
        <begin position="458"/>
        <end position="477"/>
    </location>
</feature>
<feature type="compositionally biased region" description="Basic and acidic residues" evidence="1">
    <location>
        <begin position="563"/>
        <end position="586"/>
    </location>
</feature>
<evidence type="ECO:0000256" key="1">
    <source>
        <dbReference type="SAM" id="MobiDB-lite"/>
    </source>
</evidence>
<evidence type="ECO:0000313" key="3">
    <source>
        <dbReference type="EMBL" id="PNP59008.1"/>
    </source>
</evidence>
<reference evidence="3 4" key="1">
    <citation type="submission" date="2017-02" db="EMBL/GenBank/DDBJ databases">
        <title>Genomes of Trichoderma spp. with biocontrol activity.</title>
        <authorList>
            <person name="Gardiner D."/>
            <person name="Kazan K."/>
            <person name="Vos C."/>
            <person name="Harvey P."/>
        </authorList>
    </citation>
    <scope>NUCLEOTIDE SEQUENCE [LARGE SCALE GENOMIC DNA]</scope>
    <source>
        <strain evidence="3 4">Tr1</strain>
    </source>
</reference>
<dbReference type="Proteomes" id="UP000236290">
    <property type="component" value="Unassembled WGS sequence"/>
</dbReference>
<dbReference type="Gene3D" id="3.90.1300.10">
    <property type="entry name" value="Amidase signature (AS) domain"/>
    <property type="match status" value="1"/>
</dbReference>
<dbReference type="InterPro" id="IPR023631">
    <property type="entry name" value="Amidase_dom"/>
</dbReference>
<comment type="caution">
    <text evidence="3">The sequence shown here is derived from an EMBL/GenBank/DDBJ whole genome shotgun (WGS) entry which is preliminary data.</text>
</comment>
<feature type="domain" description="Amidase" evidence="2">
    <location>
        <begin position="192"/>
        <end position="373"/>
    </location>
</feature>
<dbReference type="AlphaFoldDB" id="A0A2K0UML5"/>
<feature type="region of interest" description="Disordered" evidence="1">
    <location>
        <begin position="704"/>
        <end position="741"/>
    </location>
</feature>
<dbReference type="Pfam" id="PF01425">
    <property type="entry name" value="Amidase"/>
    <property type="match status" value="1"/>
</dbReference>
<feature type="compositionally biased region" description="Basic and acidic residues" evidence="1">
    <location>
        <begin position="708"/>
        <end position="738"/>
    </location>
</feature>
<gene>
    <name evidence="3" type="ORF">THARTR1_01256</name>
</gene>
<proteinExistence type="predicted"/>
<dbReference type="PANTHER" id="PTHR46310:SF7">
    <property type="entry name" value="AMIDASE 1"/>
    <property type="match status" value="1"/>
</dbReference>
<sequence length="823" mass="93079">MANLVEPIWTSDTEGCMFSMSGVRYLASCPKPCPESCQDIPDFSLFTVFPDPPVRKHGKRVSKEWVKENLEKCREDDVFDDVFLANIIFYDALMTGPPRLRSKGEAILQRSGMNTRHFADKDHDLVPGPHILWNQKLWQVCKLVEDSYETCMVALKPQKSLLGPFERLSIMGKESNVLSFAIPSRLKYTLLDNELPLAGKRILIKDNIHLNGIKTSNGNRAFYDTYPAATKTATSIQDLIDQGAVVIGKTKTSSFENWEEPIQYTDYPAPWNPRADRYQSPGSTSSGSASAIAAYEWLDIAIGTDTLGGVTRPAHWCGCFGLRPSIGAISAEGIEPCVNPWDIPGILARDLQDCKEFAKQWLNLDSEKFNNAPKDFSSIIWPVDFWAGFNDTERNKARDFAKKMADELKVRIEEISFKNYWSTHGPAGFRKYPLDKFMGETTRAIAYDKYKNSEDFRTRYKDQNGREPYTSKPNERIWSIGKQTSADDRMTASQRIDIYKSWFKEHVLTERNKSAIIVLPLDSAGPRYRDDCPDTSDESSSDESSSEESCHKHSSSDESSSEDTCHKHSSSDEPIHDDSGHDDPSYEKVPSVDTSIYTPYVSAPFIGSPFIGAPDLRAPYIGAPNINIFNINTAYINTSNNDSSFDNYLGDQPYISSRPRYGPGYPDYSERPADRCPRVRRQVARLEFRRSEVRVPEVQCTEVGCTKDNPKKHNHDHMDKQQKEKQAKEKQAKDDRPNVRRLHQSGINALTLGPVMESPVLAVPIGQTVYKSRVNQLEELSPFAVALMGPPGTDIRLIRKAMKVMERWEMPTKVETGKFMYST</sequence>
<dbReference type="EMBL" id="MTYI01000016">
    <property type="protein sequence ID" value="PNP59008.1"/>
    <property type="molecule type" value="Genomic_DNA"/>
</dbReference>
<feature type="region of interest" description="Disordered" evidence="1">
    <location>
        <begin position="526"/>
        <end position="590"/>
    </location>
</feature>
<protein>
    <recommendedName>
        <fullName evidence="2">Amidase domain-containing protein</fullName>
    </recommendedName>
</protein>
<dbReference type="OrthoDB" id="5423360at2759"/>
<feature type="compositionally biased region" description="Acidic residues" evidence="1">
    <location>
        <begin position="533"/>
        <end position="546"/>
    </location>
</feature>
<name>A0A2K0UML5_TRIHA</name>
<evidence type="ECO:0000313" key="4">
    <source>
        <dbReference type="Proteomes" id="UP000236290"/>
    </source>
</evidence>
<dbReference type="SUPFAM" id="SSF75304">
    <property type="entry name" value="Amidase signature (AS) enzymes"/>
    <property type="match status" value="1"/>
</dbReference>
<evidence type="ECO:0000259" key="2">
    <source>
        <dbReference type="Pfam" id="PF01425"/>
    </source>
</evidence>